<reference evidence="3" key="1">
    <citation type="submission" date="2015-05" db="EMBL/GenBank/DDBJ databases">
        <authorList>
            <person name="Fogelqvist Johan"/>
        </authorList>
    </citation>
    <scope>NUCLEOTIDE SEQUENCE [LARGE SCALE GENOMIC DNA]</scope>
</reference>
<dbReference type="Proteomes" id="UP000045706">
    <property type="component" value="Unassembled WGS sequence"/>
</dbReference>
<dbReference type="AlphaFoldDB" id="A0A0G4NIY5"/>
<proteinExistence type="predicted"/>
<evidence type="ECO:0000256" key="1">
    <source>
        <dbReference type="SAM" id="MobiDB-lite"/>
    </source>
</evidence>
<dbReference type="EMBL" id="CVQI01035709">
    <property type="protein sequence ID" value="CRK46447.1"/>
    <property type="molecule type" value="Genomic_DNA"/>
</dbReference>
<sequence>VHQSAFPQGAGAEAGDSQHEVRG</sequence>
<feature type="non-terminal residue" evidence="2">
    <location>
        <position position="1"/>
    </location>
</feature>
<name>A0A0G4NIY5_VERLO</name>
<evidence type="ECO:0000313" key="3">
    <source>
        <dbReference type="Proteomes" id="UP000045706"/>
    </source>
</evidence>
<organism evidence="2 3">
    <name type="scientific">Verticillium longisporum</name>
    <name type="common">Verticillium dahliae var. longisporum</name>
    <dbReference type="NCBI Taxonomy" id="100787"/>
    <lineage>
        <taxon>Eukaryota</taxon>
        <taxon>Fungi</taxon>
        <taxon>Dikarya</taxon>
        <taxon>Ascomycota</taxon>
        <taxon>Pezizomycotina</taxon>
        <taxon>Sordariomycetes</taxon>
        <taxon>Hypocreomycetidae</taxon>
        <taxon>Glomerellales</taxon>
        <taxon>Plectosphaerellaceae</taxon>
        <taxon>Verticillium</taxon>
    </lineage>
</organism>
<gene>
    <name evidence="2" type="ORF">BN1723_020023</name>
</gene>
<evidence type="ECO:0000313" key="2">
    <source>
        <dbReference type="EMBL" id="CRK46447.1"/>
    </source>
</evidence>
<accession>A0A0G4NIY5</accession>
<feature type="region of interest" description="Disordered" evidence="1">
    <location>
        <begin position="1"/>
        <end position="23"/>
    </location>
</feature>
<protein>
    <submittedName>
        <fullName evidence="2">Uncharacterized protein</fullName>
    </submittedName>
</protein>